<evidence type="ECO:0000256" key="5">
    <source>
        <dbReference type="ARBA" id="ARBA00023204"/>
    </source>
</evidence>
<evidence type="ECO:0000256" key="4">
    <source>
        <dbReference type="ARBA" id="ARBA00023172"/>
    </source>
</evidence>
<evidence type="ECO:0000256" key="6">
    <source>
        <dbReference type="ARBA" id="ARBA00033409"/>
    </source>
</evidence>
<protein>
    <recommendedName>
        <fullName evidence="2 7">DNA repair protein RecO</fullName>
    </recommendedName>
    <alternativeName>
        <fullName evidence="6 7">Recombination protein O</fullName>
    </alternativeName>
</protein>
<evidence type="ECO:0000259" key="8">
    <source>
        <dbReference type="Pfam" id="PF11967"/>
    </source>
</evidence>
<evidence type="ECO:0000313" key="10">
    <source>
        <dbReference type="Proteomes" id="UP000005632"/>
    </source>
</evidence>
<dbReference type="STRING" id="158190.SpiGrapes_0123"/>
<dbReference type="InterPro" id="IPR042242">
    <property type="entry name" value="RecO_C"/>
</dbReference>
<accession>G8QTM2</accession>
<comment type="similarity">
    <text evidence="1 7">Belongs to the RecO family.</text>
</comment>
<dbReference type="GO" id="GO:0006302">
    <property type="term" value="P:double-strand break repair"/>
    <property type="evidence" value="ECO:0007669"/>
    <property type="project" value="TreeGrafter"/>
</dbReference>
<keyword evidence="10" id="KW-1185">Reference proteome</keyword>
<evidence type="ECO:0000256" key="2">
    <source>
        <dbReference type="ARBA" id="ARBA00021310"/>
    </source>
</evidence>
<dbReference type="NCBIfam" id="TIGR00613">
    <property type="entry name" value="reco"/>
    <property type="match status" value="1"/>
</dbReference>
<dbReference type="Pfam" id="PF02565">
    <property type="entry name" value="RecO_C"/>
    <property type="match status" value="1"/>
</dbReference>
<dbReference type="SUPFAM" id="SSF57863">
    <property type="entry name" value="ArfGap/RecO-like zinc finger"/>
    <property type="match status" value="1"/>
</dbReference>
<proteinExistence type="inferred from homology"/>
<name>G8QTM2_SPHPG</name>
<evidence type="ECO:0000256" key="1">
    <source>
        <dbReference type="ARBA" id="ARBA00007452"/>
    </source>
</evidence>
<evidence type="ECO:0000256" key="7">
    <source>
        <dbReference type="HAMAP-Rule" id="MF_00201"/>
    </source>
</evidence>
<dbReference type="InterPro" id="IPR012340">
    <property type="entry name" value="NA-bd_OB-fold"/>
</dbReference>
<dbReference type="eggNOG" id="COG1381">
    <property type="taxonomic scope" value="Bacteria"/>
</dbReference>
<dbReference type="PANTHER" id="PTHR33991">
    <property type="entry name" value="DNA REPAIR PROTEIN RECO"/>
    <property type="match status" value="1"/>
</dbReference>
<reference evidence="9 10" key="1">
    <citation type="submission" date="2011-11" db="EMBL/GenBank/DDBJ databases">
        <title>Complete sequence of Spirochaeta sp. grapes.</title>
        <authorList>
            <consortium name="US DOE Joint Genome Institute"/>
            <person name="Lucas S."/>
            <person name="Han J."/>
            <person name="Lapidus A."/>
            <person name="Cheng J.-F."/>
            <person name="Goodwin L."/>
            <person name="Pitluck S."/>
            <person name="Peters L."/>
            <person name="Ovchinnikova G."/>
            <person name="Munk A.C."/>
            <person name="Detter J.C."/>
            <person name="Han C."/>
            <person name="Tapia R."/>
            <person name="Land M."/>
            <person name="Hauser L."/>
            <person name="Kyrpides N."/>
            <person name="Ivanova N."/>
            <person name="Pagani I."/>
            <person name="Ritalahtilisa K."/>
            <person name="Loeffler F."/>
            <person name="Woyke T."/>
        </authorList>
    </citation>
    <scope>NUCLEOTIDE SEQUENCE [LARGE SCALE GENOMIC DNA]</scope>
    <source>
        <strain evidence="10">ATCC BAA-1885 / DSM 22778 / Grapes</strain>
    </source>
</reference>
<dbReference type="AlphaFoldDB" id="G8QTM2"/>
<dbReference type="HOGENOM" id="CLU_1115207_0_0_12"/>
<comment type="function">
    <text evidence="7">Involved in DNA repair and RecF pathway recombination.</text>
</comment>
<dbReference type="RefSeq" id="WP_014268836.1">
    <property type="nucleotide sequence ID" value="NC_016633.1"/>
</dbReference>
<dbReference type="GO" id="GO:0006310">
    <property type="term" value="P:DNA recombination"/>
    <property type="evidence" value="ECO:0007669"/>
    <property type="project" value="UniProtKB-UniRule"/>
</dbReference>
<dbReference type="HAMAP" id="MF_00201">
    <property type="entry name" value="RecO"/>
    <property type="match status" value="1"/>
</dbReference>
<dbReference type="SUPFAM" id="SSF50249">
    <property type="entry name" value="Nucleic acid-binding proteins"/>
    <property type="match status" value="1"/>
</dbReference>
<dbReference type="InterPro" id="IPR022572">
    <property type="entry name" value="DNA_rep/recomb_RecO_N"/>
</dbReference>
<gene>
    <name evidence="7" type="primary">recO</name>
    <name evidence="9" type="ordered locus">SpiGrapes_0123</name>
</gene>
<sequence length="249" mass="27515">MERNVSSLAIVVHSQRYGQLHRKLKLLTVDFGLIDVVSYGARKSVKAVKAEVFVDGQFFLYYNPVKKSYTLSDVQVVATHDEIRSDLGATYAALFFCEMIMKTHGGDSPQQYDLMSKALDMLVSHRMLANRILIQFVWKLIAICGLQSGLERCPICDRLYESNEILSFNAQLSAPCCSDCATLDSAMMLPPGARKYLSVTASMDFVSAVFVALSDTATLRIKNYLLRYAAIVSGGALKTLSGGLLQTEL</sequence>
<dbReference type="Pfam" id="PF11967">
    <property type="entry name" value="RecO_N"/>
    <property type="match status" value="1"/>
</dbReference>
<dbReference type="OrthoDB" id="369554at2"/>
<evidence type="ECO:0000256" key="3">
    <source>
        <dbReference type="ARBA" id="ARBA00022763"/>
    </source>
</evidence>
<dbReference type="InterPro" id="IPR003717">
    <property type="entry name" value="RecO"/>
</dbReference>
<dbReference type="PANTHER" id="PTHR33991:SF1">
    <property type="entry name" value="DNA REPAIR PROTEIN RECO"/>
    <property type="match status" value="1"/>
</dbReference>
<dbReference type="EMBL" id="CP003155">
    <property type="protein sequence ID" value="AEV27987.1"/>
    <property type="molecule type" value="Genomic_DNA"/>
</dbReference>
<dbReference type="GO" id="GO:0043590">
    <property type="term" value="C:bacterial nucleoid"/>
    <property type="evidence" value="ECO:0007669"/>
    <property type="project" value="TreeGrafter"/>
</dbReference>
<dbReference type="KEGG" id="sgp:SpiGrapes_0123"/>
<feature type="domain" description="DNA replication/recombination mediator RecO N-terminal" evidence="8">
    <location>
        <begin position="4"/>
        <end position="78"/>
    </location>
</feature>
<organism evidence="9 10">
    <name type="scientific">Sphaerochaeta pleomorpha (strain ATCC BAA-1885 / DSM 22778 / Grapes)</name>
    <dbReference type="NCBI Taxonomy" id="158190"/>
    <lineage>
        <taxon>Bacteria</taxon>
        <taxon>Pseudomonadati</taxon>
        <taxon>Spirochaetota</taxon>
        <taxon>Spirochaetia</taxon>
        <taxon>Spirochaetales</taxon>
        <taxon>Sphaerochaetaceae</taxon>
        <taxon>Sphaerochaeta</taxon>
    </lineage>
</organism>
<keyword evidence="4 7" id="KW-0233">DNA recombination</keyword>
<keyword evidence="5 7" id="KW-0234">DNA repair</keyword>
<keyword evidence="3 7" id="KW-0227">DNA damage</keyword>
<dbReference type="Proteomes" id="UP000005632">
    <property type="component" value="Chromosome"/>
</dbReference>
<evidence type="ECO:0000313" key="9">
    <source>
        <dbReference type="EMBL" id="AEV27987.1"/>
    </source>
</evidence>
<dbReference type="InterPro" id="IPR037278">
    <property type="entry name" value="ARFGAP/RecO"/>
</dbReference>
<dbReference type="Gene3D" id="1.20.1440.120">
    <property type="entry name" value="Recombination protein O, C-terminal domain"/>
    <property type="match status" value="1"/>
</dbReference>